<sequence>MAKPNRITVENIIRPGKTNSVDAEKYAAMKTALLAVVPAEVPGLTLAEIRERIFAHLSEEKFPGGKGVSWWSKTVQLDLEAKGVIAREKTSPIRLHKV</sequence>
<dbReference type="Proteomes" id="UP001079430">
    <property type="component" value="Unassembled WGS sequence"/>
</dbReference>
<organism evidence="1 2">
    <name type="scientific">Sinorhizobium psoraleae</name>
    <dbReference type="NCBI Taxonomy" id="520838"/>
    <lineage>
        <taxon>Bacteria</taxon>
        <taxon>Pseudomonadati</taxon>
        <taxon>Pseudomonadota</taxon>
        <taxon>Alphaproteobacteria</taxon>
        <taxon>Hyphomicrobiales</taxon>
        <taxon>Rhizobiaceae</taxon>
        <taxon>Sinorhizobium/Ensifer group</taxon>
        <taxon>Sinorhizobium</taxon>
    </lineage>
</organism>
<dbReference type="InterPro" id="IPR054233">
    <property type="entry name" value="DUF6958"/>
</dbReference>
<accession>A0ABT4KEY6</accession>
<name>A0ABT4KEY6_9HYPH</name>
<evidence type="ECO:0000313" key="2">
    <source>
        <dbReference type="Proteomes" id="UP001079430"/>
    </source>
</evidence>
<dbReference type="EMBL" id="JAPVOI010000004">
    <property type="protein sequence ID" value="MCZ4090418.1"/>
    <property type="molecule type" value="Genomic_DNA"/>
</dbReference>
<comment type="caution">
    <text evidence="1">The sequence shown here is derived from an EMBL/GenBank/DDBJ whole genome shotgun (WGS) entry which is preliminary data.</text>
</comment>
<proteinExistence type="predicted"/>
<keyword evidence="2" id="KW-1185">Reference proteome</keyword>
<protein>
    <submittedName>
        <fullName evidence="1">Uncharacterized protein</fullName>
    </submittedName>
</protein>
<gene>
    <name evidence="1" type="ORF">O3W52_10185</name>
</gene>
<dbReference type="Pfam" id="PF22278">
    <property type="entry name" value="DUF6958"/>
    <property type="match status" value="1"/>
</dbReference>
<evidence type="ECO:0000313" key="1">
    <source>
        <dbReference type="EMBL" id="MCZ4090418.1"/>
    </source>
</evidence>
<reference evidence="1" key="1">
    <citation type="submission" date="2022-10" db="EMBL/GenBank/DDBJ databases">
        <title>Whole genome sequencing of three plant growth promoting bacteria isolated from Vachellia tortilis subsp. raddiana in Morocco.</title>
        <authorList>
            <person name="Hnini M."/>
            <person name="Zouagui R."/>
            <person name="Zouagui H."/>
            <person name="Chemao Elfihri M.-W."/>
            <person name="Ibrahimi A."/>
            <person name="Sbabou L."/>
            <person name="Aurag J."/>
        </authorList>
    </citation>
    <scope>NUCLEOTIDE SEQUENCE</scope>
    <source>
        <strain evidence="1">LMR678</strain>
    </source>
</reference>
<dbReference type="RefSeq" id="WP_269278556.1">
    <property type="nucleotide sequence ID" value="NZ_JAPVOI010000004.1"/>
</dbReference>